<dbReference type="Proteomes" id="UP001251524">
    <property type="component" value="Unassembled WGS sequence"/>
</dbReference>
<keyword evidence="3" id="KW-1185">Reference proteome</keyword>
<dbReference type="EMBL" id="JAVDVY010000001">
    <property type="protein sequence ID" value="MDR7133718.1"/>
    <property type="molecule type" value="Genomic_DNA"/>
</dbReference>
<evidence type="ECO:0000256" key="1">
    <source>
        <dbReference type="SAM" id="SignalP"/>
    </source>
</evidence>
<gene>
    <name evidence="2" type="ORF">J2X06_000902</name>
</gene>
<proteinExistence type="predicted"/>
<protein>
    <recommendedName>
        <fullName evidence="4">Secreted protein</fullName>
    </recommendedName>
</protein>
<feature type="signal peptide" evidence="1">
    <location>
        <begin position="1"/>
        <end position="24"/>
    </location>
</feature>
<keyword evidence="1" id="KW-0732">Signal</keyword>
<sequence>MRNHLLRLPFALLLALGVAAGAHAQSLNKSATRDTTMLPVWNKASGKVEAFLELEPTGIPTAGARWRAGSTTLDAAFGLDTGDTLGVICDRSSGLANSIGGLADHCMLAALDQDNDDRSGSRQVMAGASLGRPGGKVGLTVGTGRDTLPNWLSPNNKVSKFDQNTLTLYGQKNIGREATVSIGGTMAKARLIPAGDMPAELSDRWTSKTLTIGANVGDFGASIIGRVVDTPGQAGQWQGLGVGLTWRTPWSGQLTVGAENVVTRGKNPFAPANEDQDEGTMPYVRYEQDL</sequence>
<evidence type="ECO:0008006" key="4">
    <source>
        <dbReference type="Google" id="ProtNLM"/>
    </source>
</evidence>
<reference evidence="2 3" key="1">
    <citation type="submission" date="2023-07" db="EMBL/GenBank/DDBJ databases">
        <title>Sorghum-associated microbial communities from plants grown in Nebraska, USA.</title>
        <authorList>
            <person name="Schachtman D."/>
        </authorList>
    </citation>
    <scope>NUCLEOTIDE SEQUENCE [LARGE SCALE GENOMIC DNA]</scope>
    <source>
        <strain evidence="2 3">BE198</strain>
    </source>
</reference>
<evidence type="ECO:0000313" key="2">
    <source>
        <dbReference type="EMBL" id="MDR7133718.1"/>
    </source>
</evidence>
<feature type="chain" id="PRO_5045999803" description="Secreted protein" evidence="1">
    <location>
        <begin position="25"/>
        <end position="290"/>
    </location>
</feature>
<evidence type="ECO:0000313" key="3">
    <source>
        <dbReference type="Proteomes" id="UP001251524"/>
    </source>
</evidence>
<organism evidence="2 3">
    <name type="scientific">Lysobacter niastensis</name>
    <dbReference type="NCBI Taxonomy" id="380629"/>
    <lineage>
        <taxon>Bacteria</taxon>
        <taxon>Pseudomonadati</taxon>
        <taxon>Pseudomonadota</taxon>
        <taxon>Gammaproteobacteria</taxon>
        <taxon>Lysobacterales</taxon>
        <taxon>Lysobacteraceae</taxon>
        <taxon>Lysobacter</taxon>
    </lineage>
</organism>
<comment type="caution">
    <text evidence="2">The sequence shown here is derived from an EMBL/GenBank/DDBJ whole genome shotgun (WGS) entry which is preliminary data.</text>
</comment>
<name>A0ABU1W809_9GAMM</name>
<accession>A0ABU1W809</accession>